<evidence type="ECO:0000256" key="3">
    <source>
        <dbReference type="ARBA" id="ARBA00022801"/>
    </source>
</evidence>
<dbReference type="Gene3D" id="2.115.10.20">
    <property type="entry name" value="Glycosyl hydrolase domain, family 43"/>
    <property type="match status" value="1"/>
</dbReference>
<dbReference type="InterPro" id="IPR050727">
    <property type="entry name" value="GH43_arabinanases"/>
</dbReference>
<dbReference type="RefSeq" id="WP_390183267.1">
    <property type="nucleotide sequence ID" value="NZ_JBHLZF010000002.1"/>
</dbReference>
<comment type="pathway">
    <text evidence="1">Glycan metabolism; L-arabinan degradation.</text>
</comment>
<keyword evidence="3" id="KW-0378">Hydrolase</keyword>
<dbReference type="InterPro" id="IPR023296">
    <property type="entry name" value="Glyco_hydro_beta-prop_sf"/>
</dbReference>
<keyword evidence="8" id="KW-1185">Reference proteome</keyword>
<dbReference type="Pfam" id="PF04616">
    <property type="entry name" value="Glyco_hydro_43"/>
    <property type="match status" value="1"/>
</dbReference>
<dbReference type="InterPro" id="IPR006710">
    <property type="entry name" value="Glyco_hydro_43"/>
</dbReference>
<dbReference type="Proteomes" id="UP001589688">
    <property type="component" value="Unassembled WGS sequence"/>
</dbReference>
<dbReference type="Gene3D" id="2.60.120.200">
    <property type="match status" value="1"/>
</dbReference>
<protein>
    <submittedName>
        <fullName evidence="7">Family 43 glycosylhydrolase</fullName>
    </submittedName>
</protein>
<dbReference type="Pfam" id="PF16369">
    <property type="entry name" value="GH43_C"/>
    <property type="match status" value="1"/>
</dbReference>
<keyword evidence="4" id="KW-0326">Glycosidase</keyword>
<sequence>MKKLSALLFLLAALPWAPLSAQSQLSRTDLQRLYTRHAPTRVSVHDPSVVWDEASQQYYIFGSHRAQAKTRDLYHWTAISPAIPWGRVSASGAIQQLTSQFAFDTPQVKTVTKGGVAHTLPAFNAREWAAQTSTNYGIDGNLWAPDIIYNKVMKKWCQYLSINGDKWASSIVLLTADKIEGPYVYQAPVVVSGFNGTNTNDYHKTDLEIVLGAQSSLPARYNKGSQWGTTWPNNIDPCVFYDEQGKLWMTYGSWSGGIFALQLDETTGLRDYDVTYPLTGSGSNYTSDPYFGKKIAGGFYVSGEASYVQHIGDYYYLFMTYGGLDSKGGYEMEVFRSKNPDGPYTDPRGTSAIFSNYQMNYGLKASSVRGEKILGAYADWGYMATGKAGELSQGHNSAITDDKGRSFLVYHTRFNDGSEGHQVRVHQLFTTQSGWLAAAPFEFNGETVTDDSIATHQRFPAAEVAGTYQVLLHKQKMDYANREVVRPETLSLNADGTVTGAYTGSWELVDGTSYINITVGGYTYQGVVVEQQLEPYALKAVAFSGVSNRGVALWGYKLHGSSQLAALVVGGKVPVNDGDRVSYSLDLTSFAGDTKVEWQSSRPDILSGTGEYHADAMTADEQPVDLYMTLTAGDAQYCDTISVTVVRSTADYWTGAKAYYPFSQQPAVNAFNTTQAAQLKRNGATALPTLATAPDRSSQAVHTAFGANGSESYVQMPNALQGAALAEGFSVSFLTKRVDDNLWDALFAFYNAASGARLYLTGNAYLGYNNNAGNWTDLNYPDVATGHIGVGSWSLVTLTLSRAEGPKLYVDGSPKPFNTVKGSQGGTGITQMGQFSFSEVVDFVKSCPDMYLGYGSFWGSCDAWFDDLMVFDRVLSADDVAALNAAERIGHDFTGISNTRPNAHDARTESAVYNLQGQRVAASGGQASLARLPHGIYICNGKKFVVK</sequence>
<evidence type="ECO:0000256" key="1">
    <source>
        <dbReference type="ARBA" id="ARBA00004834"/>
    </source>
</evidence>
<reference evidence="7 8" key="1">
    <citation type="submission" date="2024-09" db="EMBL/GenBank/DDBJ databases">
        <authorList>
            <person name="Sun Q."/>
            <person name="Mori K."/>
        </authorList>
    </citation>
    <scope>NUCLEOTIDE SEQUENCE [LARGE SCALE GENOMIC DNA]</scope>
    <source>
        <strain evidence="7 8">ATCC 51272</strain>
    </source>
</reference>
<keyword evidence="5" id="KW-0732">Signal</keyword>
<feature type="domain" description="Extracellular endo-alpha-(1-&gt;5)-L-arabinanase C-terminal" evidence="6">
    <location>
        <begin position="442"/>
        <end position="555"/>
    </location>
</feature>
<gene>
    <name evidence="7" type="ORF">ACFFK8_11315</name>
</gene>
<evidence type="ECO:0000256" key="5">
    <source>
        <dbReference type="SAM" id="SignalP"/>
    </source>
</evidence>
<organism evidence="7 8">
    <name type="scientific">Hallella seregens ATCC 51272</name>
    <dbReference type="NCBI Taxonomy" id="1336250"/>
    <lineage>
        <taxon>Bacteria</taxon>
        <taxon>Pseudomonadati</taxon>
        <taxon>Bacteroidota</taxon>
        <taxon>Bacteroidia</taxon>
        <taxon>Bacteroidales</taxon>
        <taxon>Prevotellaceae</taxon>
        <taxon>Hallella</taxon>
    </lineage>
</organism>
<dbReference type="InterPro" id="IPR013320">
    <property type="entry name" value="ConA-like_dom_sf"/>
</dbReference>
<comment type="similarity">
    <text evidence="2">Belongs to the glycosyl hydrolase 43 family.</text>
</comment>
<dbReference type="PANTHER" id="PTHR43301:SF3">
    <property type="entry name" value="ARABINAN ENDO-1,5-ALPHA-L-ARABINOSIDASE A-RELATED"/>
    <property type="match status" value="1"/>
</dbReference>
<accession>A0ABV5ZLU5</accession>
<evidence type="ECO:0000259" key="6">
    <source>
        <dbReference type="Pfam" id="PF16369"/>
    </source>
</evidence>
<dbReference type="SUPFAM" id="SSF75005">
    <property type="entry name" value="Arabinanase/levansucrase/invertase"/>
    <property type="match status" value="1"/>
</dbReference>
<evidence type="ECO:0000313" key="8">
    <source>
        <dbReference type="Proteomes" id="UP001589688"/>
    </source>
</evidence>
<dbReference type="SUPFAM" id="SSF49899">
    <property type="entry name" value="Concanavalin A-like lectins/glucanases"/>
    <property type="match status" value="1"/>
</dbReference>
<name>A0ABV5ZLU5_9BACT</name>
<proteinExistence type="inferred from homology"/>
<evidence type="ECO:0000256" key="2">
    <source>
        <dbReference type="ARBA" id="ARBA00009865"/>
    </source>
</evidence>
<feature type="chain" id="PRO_5046948489" evidence="5">
    <location>
        <begin position="22"/>
        <end position="947"/>
    </location>
</feature>
<evidence type="ECO:0000256" key="4">
    <source>
        <dbReference type="ARBA" id="ARBA00023295"/>
    </source>
</evidence>
<dbReference type="InterPro" id="IPR032291">
    <property type="entry name" value="Abn2_C"/>
</dbReference>
<comment type="caution">
    <text evidence="7">The sequence shown here is derived from an EMBL/GenBank/DDBJ whole genome shotgun (WGS) entry which is preliminary data.</text>
</comment>
<dbReference type="EMBL" id="JBHLZF010000002">
    <property type="protein sequence ID" value="MFB9898366.1"/>
    <property type="molecule type" value="Genomic_DNA"/>
</dbReference>
<feature type="signal peptide" evidence="5">
    <location>
        <begin position="1"/>
        <end position="21"/>
    </location>
</feature>
<dbReference type="PANTHER" id="PTHR43301">
    <property type="entry name" value="ARABINAN ENDO-1,5-ALPHA-L-ARABINOSIDASE"/>
    <property type="match status" value="1"/>
</dbReference>
<dbReference type="CDD" id="cd18832">
    <property type="entry name" value="GH43_GsAbnA-like"/>
    <property type="match status" value="1"/>
</dbReference>
<dbReference type="Gene3D" id="2.40.128.10">
    <property type="match status" value="1"/>
</dbReference>
<evidence type="ECO:0000313" key="7">
    <source>
        <dbReference type="EMBL" id="MFB9898366.1"/>
    </source>
</evidence>